<gene>
    <name evidence="1" type="ORF">DXZ20_35655</name>
</gene>
<dbReference type="Proteomes" id="UP000481033">
    <property type="component" value="Unassembled WGS sequence"/>
</dbReference>
<dbReference type="InterPro" id="IPR036583">
    <property type="entry name" value="23S_rRNA_IVS_sf"/>
</dbReference>
<dbReference type="RefSeq" id="WP_163703185.1">
    <property type="nucleotide sequence ID" value="NZ_QXHD01000004.1"/>
</dbReference>
<organism evidence="1 2">
    <name type="scientific">Adonisia turfae CCMR0081</name>
    <dbReference type="NCBI Taxonomy" id="2292702"/>
    <lineage>
        <taxon>Bacteria</taxon>
        <taxon>Bacillati</taxon>
        <taxon>Cyanobacteriota</taxon>
        <taxon>Adonisia</taxon>
        <taxon>Adonisia turfae</taxon>
    </lineage>
</organism>
<keyword evidence="2" id="KW-1185">Reference proteome</keyword>
<dbReference type="SUPFAM" id="SSF158446">
    <property type="entry name" value="IVS-encoded protein-like"/>
    <property type="match status" value="1"/>
</dbReference>
<dbReference type="NCBIfam" id="TIGR02436">
    <property type="entry name" value="four helix bundle protein"/>
    <property type="match status" value="1"/>
</dbReference>
<dbReference type="Gene3D" id="1.20.1440.60">
    <property type="entry name" value="23S rRNA-intervening sequence"/>
    <property type="match status" value="1"/>
</dbReference>
<proteinExistence type="predicted"/>
<dbReference type="AlphaFoldDB" id="A0A6M0RY89"/>
<dbReference type="InterPro" id="IPR012657">
    <property type="entry name" value="23S_rRNA-intervening_sequence"/>
</dbReference>
<protein>
    <submittedName>
        <fullName evidence="1">Four helix bundle protein</fullName>
    </submittedName>
</protein>
<reference evidence="1 2" key="1">
    <citation type="journal article" date="2020" name="Microb. Ecol.">
        <title>Ecogenomics of the Marine Benthic Filamentous Cyanobacterium Adonisia.</title>
        <authorList>
            <person name="Walter J.M."/>
            <person name="Coutinho F.H."/>
            <person name="Leomil L."/>
            <person name="Hargreaves P.I."/>
            <person name="Campeao M.E."/>
            <person name="Vieira V.V."/>
            <person name="Silva B.S."/>
            <person name="Fistarol G.O."/>
            <person name="Salomon P.S."/>
            <person name="Sawabe T."/>
            <person name="Mino S."/>
            <person name="Hosokawa M."/>
            <person name="Miyashita H."/>
            <person name="Maruyama F."/>
            <person name="van Verk M.C."/>
            <person name="Dutilh B.E."/>
            <person name="Thompson C.C."/>
            <person name="Thompson F.L."/>
        </authorList>
    </citation>
    <scope>NUCLEOTIDE SEQUENCE [LARGE SCALE GENOMIC DNA]</scope>
    <source>
        <strain evidence="1 2">CCMR0081</strain>
    </source>
</reference>
<dbReference type="EMBL" id="QXHD01000004">
    <property type="protein sequence ID" value="NEZ60880.1"/>
    <property type="molecule type" value="Genomic_DNA"/>
</dbReference>
<comment type="caution">
    <text evidence="1">The sequence shown here is derived from an EMBL/GenBank/DDBJ whole genome shotgun (WGS) entry which is preliminary data.</text>
</comment>
<accession>A0A6M0RY89</accession>
<evidence type="ECO:0000313" key="1">
    <source>
        <dbReference type="EMBL" id="NEZ60880.1"/>
    </source>
</evidence>
<evidence type="ECO:0000313" key="2">
    <source>
        <dbReference type="Proteomes" id="UP000481033"/>
    </source>
</evidence>
<name>A0A6M0RY89_9CYAN</name>
<sequence length="45" mass="5239">MKFPLTVLQSVQDFSPEERALLTDQILKSPRSVCANLAEAWHRRR</sequence>